<dbReference type="PROSITE" id="PS00086">
    <property type="entry name" value="CYTOCHROME_P450"/>
    <property type="match status" value="1"/>
</dbReference>
<proteinExistence type="inferred from homology"/>
<evidence type="ECO:0000256" key="9">
    <source>
        <dbReference type="RuleBase" id="RU000461"/>
    </source>
</evidence>
<keyword evidence="10" id="KW-1133">Transmembrane helix</keyword>
<evidence type="ECO:0000313" key="11">
    <source>
        <dbReference type="EMBL" id="CAP07653.1"/>
    </source>
</evidence>
<dbReference type="EMBL" id="AM886290">
    <property type="protein sequence ID" value="CAP07653.1"/>
    <property type="molecule type" value="Genomic_DNA"/>
</dbReference>
<dbReference type="PRINTS" id="PR00465">
    <property type="entry name" value="EP450IV"/>
</dbReference>
<dbReference type="PANTHER" id="PTHR46206">
    <property type="entry name" value="CYTOCHROME P450"/>
    <property type="match status" value="1"/>
</dbReference>
<protein>
    <submittedName>
        <fullName evidence="11">p450 monooxygenase</fullName>
    </submittedName>
</protein>
<keyword evidence="3 8" id="KW-0349">Heme</keyword>
<dbReference type="InterPro" id="IPR002403">
    <property type="entry name" value="Cyt_P450_E_grp-IV"/>
</dbReference>
<keyword evidence="7 9" id="KW-0503">Monooxygenase</keyword>
<evidence type="ECO:0000256" key="8">
    <source>
        <dbReference type="PIRSR" id="PIRSR602403-1"/>
    </source>
</evidence>
<evidence type="ECO:0000256" key="4">
    <source>
        <dbReference type="ARBA" id="ARBA00022723"/>
    </source>
</evidence>
<gene>
    <name evidence="11" type="primary">P450-2</name>
</gene>
<dbReference type="InterPro" id="IPR036396">
    <property type="entry name" value="Cyt_P450_sf"/>
</dbReference>
<keyword evidence="10" id="KW-0812">Transmembrane</keyword>
<dbReference type="InterPro" id="IPR001128">
    <property type="entry name" value="Cyt_P450"/>
</dbReference>
<keyword evidence="5 9" id="KW-0560">Oxidoreductase</keyword>
<evidence type="ECO:0000256" key="10">
    <source>
        <dbReference type="SAM" id="Phobius"/>
    </source>
</evidence>
<evidence type="ECO:0000256" key="2">
    <source>
        <dbReference type="ARBA" id="ARBA00010617"/>
    </source>
</evidence>
<name>B5DBY5_9PEZI</name>
<dbReference type="CDD" id="cd11041">
    <property type="entry name" value="CYP503A1-like"/>
    <property type="match status" value="1"/>
</dbReference>
<evidence type="ECO:0000256" key="5">
    <source>
        <dbReference type="ARBA" id="ARBA00023002"/>
    </source>
</evidence>
<feature type="transmembrane region" description="Helical" evidence="10">
    <location>
        <begin position="16"/>
        <end position="36"/>
    </location>
</feature>
<evidence type="ECO:0000256" key="7">
    <source>
        <dbReference type="ARBA" id="ARBA00023033"/>
    </source>
</evidence>
<dbReference type="Gene3D" id="1.10.630.10">
    <property type="entry name" value="Cytochrome P450"/>
    <property type="match status" value="1"/>
</dbReference>
<organism evidence="11">
    <name type="scientific">Sphaceloma manihoticola</name>
    <dbReference type="NCBI Taxonomy" id="49223"/>
    <lineage>
        <taxon>Eukaryota</taxon>
        <taxon>Fungi</taxon>
        <taxon>Dikarya</taxon>
        <taxon>Ascomycota</taxon>
        <taxon>Pezizomycotina</taxon>
        <taxon>Dothideomycetes</taxon>
        <taxon>Dothideomycetidae</taxon>
        <taxon>Myriangiales</taxon>
        <taxon>Elsinoaceae</taxon>
        <taxon>Sphaceloma</taxon>
    </lineage>
</organism>
<dbReference type="AlphaFoldDB" id="B5DBY5"/>
<sequence length="511" mass="57834">MPQAIPAHKMMPIPGVGVYVFTVLWAATIYIASSLLRWSLDSLKHLPIVNNKEWYSLSGRKAKLRFLAESKSLLEEARKRYPQQPFRILSNWGVLLVLPSCFADEIRNDQRLSFSKAALQDSHGHIPGLETVKLVARDDQLIQTVARKHLTKHLAKVIQPLSEETEFALDQNFGHNPAILDIIARISSRIYLGDELCRNTAWLATTKVYTSAFFAAPVKLGLIPAPLRRLAHWLIPECKILREQVQEARRIIEPLVRRRQALRAKALAEGCPTPQFNDALGWAAEESAKNGKDYDPAITQLALSMLAIHTTYDLFQQCILDLAQNPHFIEPLRQEAIEVIQQYGWTKQGLYHMKLLDSALKETQRLKPGSMVTMRRYVLEDLQLSNGLILKKGTRINIDTQRMRDPDLHEDPLKYDAFRFYKMRQQPGGEHTAQLVSTSPDHLGFGHGEHSCPGRFFAANEIKVAMAHMLIKYEWKPAGHSSAGPDVKGLLMKSGAGAQIDIRRRETVEIA</sequence>
<evidence type="ECO:0000256" key="1">
    <source>
        <dbReference type="ARBA" id="ARBA00001971"/>
    </source>
</evidence>
<dbReference type="GO" id="GO:0020037">
    <property type="term" value="F:heme binding"/>
    <property type="evidence" value="ECO:0007669"/>
    <property type="project" value="InterPro"/>
</dbReference>
<dbReference type="InterPro" id="IPR017972">
    <property type="entry name" value="Cyt_P450_CS"/>
</dbReference>
<dbReference type="PANTHER" id="PTHR46206:SF2">
    <property type="entry name" value="CYTOCHROME P450 MONOOXYGENASE AUSG-RELATED"/>
    <property type="match status" value="1"/>
</dbReference>
<evidence type="ECO:0000256" key="3">
    <source>
        <dbReference type="ARBA" id="ARBA00022617"/>
    </source>
</evidence>
<dbReference type="GO" id="GO:0004497">
    <property type="term" value="F:monooxygenase activity"/>
    <property type="evidence" value="ECO:0007669"/>
    <property type="project" value="UniProtKB-KW"/>
</dbReference>
<keyword evidence="6 8" id="KW-0408">Iron</keyword>
<feature type="binding site" description="axial binding residue" evidence="8">
    <location>
        <position position="452"/>
    </location>
    <ligand>
        <name>heme</name>
        <dbReference type="ChEBI" id="CHEBI:30413"/>
    </ligand>
    <ligandPart>
        <name>Fe</name>
        <dbReference type="ChEBI" id="CHEBI:18248"/>
    </ligandPart>
</feature>
<dbReference type="GO" id="GO:0005506">
    <property type="term" value="F:iron ion binding"/>
    <property type="evidence" value="ECO:0007669"/>
    <property type="project" value="InterPro"/>
</dbReference>
<keyword evidence="4 8" id="KW-0479">Metal-binding</keyword>
<keyword evidence="10" id="KW-0472">Membrane</keyword>
<comment type="cofactor">
    <cofactor evidence="1 8">
        <name>heme</name>
        <dbReference type="ChEBI" id="CHEBI:30413"/>
    </cofactor>
</comment>
<dbReference type="GO" id="GO:0016705">
    <property type="term" value="F:oxidoreductase activity, acting on paired donors, with incorporation or reduction of molecular oxygen"/>
    <property type="evidence" value="ECO:0007669"/>
    <property type="project" value="InterPro"/>
</dbReference>
<dbReference type="SUPFAM" id="SSF48264">
    <property type="entry name" value="Cytochrome P450"/>
    <property type="match status" value="1"/>
</dbReference>
<accession>B5DBY5</accession>
<evidence type="ECO:0000256" key="6">
    <source>
        <dbReference type="ARBA" id="ARBA00023004"/>
    </source>
</evidence>
<comment type="similarity">
    <text evidence="2 9">Belongs to the cytochrome P450 family.</text>
</comment>
<reference evidence="11" key="1">
    <citation type="journal article" date="2008" name="Appl. Environ. Microbiol.">
        <title>Isolation and characterization of the gibberellin biosynthetic gene cluster in Sphaceloma manihoticola.</title>
        <authorList>
            <person name="Bomke C."/>
            <person name="Rojas M.C."/>
            <person name="Gong F."/>
            <person name="Hedden P."/>
            <person name="Tudzynski B."/>
        </authorList>
    </citation>
    <scope>NUCLEOTIDE SEQUENCE</scope>
    <source>
        <strain evidence="11">Lu949</strain>
    </source>
</reference>
<dbReference type="Pfam" id="PF00067">
    <property type="entry name" value="p450"/>
    <property type="match status" value="1"/>
</dbReference>